<dbReference type="Proteomes" id="UP000031443">
    <property type="component" value="Unassembled WGS sequence"/>
</dbReference>
<evidence type="ECO:0000313" key="1">
    <source>
        <dbReference type="EMBL" id="EMP25090.1"/>
    </source>
</evidence>
<protein>
    <submittedName>
        <fullName evidence="1">Uncharacterized protein</fullName>
    </submittedName>
</protein>
<name>M7AQJ2_CHEMY</name>
<accession>M7AQJ2</accession>
<proteinExistence type="predicted"/>
<reference evidence="2" key="1">
    <citation type="journal article" date="2013" name="Nat. Genet.">
        <title>The draft genomes of soft-shell turtle and green sea turtle yield insights into the development and evolution of the turtle-specific body plan.</title>
        <authorList>
            <person name="Wang Z."/>
            <person name="Pascual-Anaya J."/>
            <person name="Zadissa A."/>
            <person name="Li W."/>
            <person name="Niimura Y."/>
            <person name="Huang Z."/>
            <person name="Li C."/>
            <person name="White S."/>
            <person name="Xiong Z."/>
            <person name="Fang D."/>
            <person name="Wang B."/>
            <person name="Ming Y."/>
            <person name="Chen Y."/>
            <person name="Zheng Y."/>
            <person name="Kuraku S."/>
            <person name="Pignatelli M."/>
            <person name="Herrero J."/>
            <person name="Beal K."/>
            <person name="Nozawa M."/>
            <person name="Li Q."/>
            <person name="Wang J."/>
            <person name="Zhang H."/>
            <person name="Yu L."/>
            <person name="Shigenobu S."/>
            <person name="Wang J."/>
            <person name="Liu J."/>
            <person name="Flicek P."/>
            <person name="Searle S."/>
            <person name="Wang J."/>
            <person name="Kuratani S."/>
            <person name="Yin Y."/>
            <person name="Aken B."/>
            <person name="Zhang G."/>
            <person name="Irie N."/>
        </authorList>
    </citation>
    <scope>NUCLEOTIDE SEQUENCE [LARGE SCALE GENOMIC DNA]</scope>
</reference>
<dbReference type="EMBL" id="KB594214">
    <property type="protein sequence ID" value="EMP25090.1"/>
    <property type="molecule type" value="Genomic_DNA"/>
</dbReference>
<dbReference type="AlphaFoldDB" id="M7AQJ2"/>
<keyword evidence="2" id="KW-1185">Reference proteome</keyword>
<gene>
    <name evidence="1" type="ORF">UY3_17771</name>
</gene>
<sequence>MAIDLAVVSETSIAMCAPVRAYRGSQEHLRHDNDGYQAYCTVCCHKAMGCCCVAMQYSICQHPGDVQ</sequence>
<organism evidence="1 2">
    <name type="scientific">Chelonia mydas</name>
    <name type="common">Green sea-turtle</name>
    <name type="synonym">Chelonia agassizi</name>
    <dbReference type="NCBI Taxonomy" id="8469"/>
    <lineage>
        <taxon>Eukaryota</taxon>
        <taxon>Metazoa</taxon>
        <taxon>Chordata</taxon>
        <taxon>Craniata</taxon>
        <taxon>Vertebrata</taxon>
        <taxon>Euteleostomi</taxon>
        <taxon>Archelosauria</taxon>
        <taxon>Testudinata</taxon>
        <taxon>Testudines</taxon>
        <taxon>Cryptodira</taxon>
        <taxon>Durocryptodira</taxon>
        <taxon>Americhelydia</taxon>
        <taxon>Chelonioidea</taxon>
        <taxon>Cheloniidae</taxon>
        <taxon>Chelonia</taxon>
    </lineage>
</organism>
<evidence type="ECO:0000313" key="2">
    <source>
        <dbReference type="Proteomes" id="UP000031443"/>
    </source>
</evidence>